<feature type="compositionally biased region" description="Polar residues" evidence="1">
    <location>
        <begin position="1"/>
        <end position="26"/>
    </location>
</feature>
<evidence type="ECO:0000313" key="2">
    <source>
        <dbReference type="EMBL" id="KIR46958.1"/>
    </source>
</evidence>
<sequence>MPTSPALSPTDNPSSSSLPSTDNMPTVFSPPSSYHVPPPRPSHLSHAVSSDRQSNSRRVSLATPDISSARPSSCMNSRVNDQAQKSKVLGLQDRLRNEVDGVVKRRSGGVLGRGYILKTGQQSLNHKAQGARGLIYDTNNIADHFPTGRAMDLDLNIQGAPNFRAPNEESLNVFGVCRLRLLCYAPLLTLSQVAQPTSAGLKSILTLLGCQPAFLRRPVRRGSAATSTPPTSLADRRTSRTESPIRATALERYNSIDEREPQGKAIWFSTREETLIYCNGRPYVLRDASTPYQTLALSDRASNLEDIERRLKVDILDEARKYGGMILTHDELTAGTIIPTWVSVDEESIQTPKEVWDDMKRQGWKVDYWRIPIAPDTPIEHNYLDAYVSVLKNADPQTTALVFNCGMGVVRTTFAMCAAMLVRRKQLLLLGLEDPFASVTSSGFTTPSTMMPQAVQFKMQATLQQALNKSLLKVTRVLNRNLPSKHPSTAIDLLTTQPPLLDQLCRAHMGSYQIVLSLLSSLDQGKLMKQLVDAVIDSCDAVINLRENVMEERIKYSVAAMEDKKRKSHLEKALRSLEQYFDLIVFAAYVDEENAGTTGVSFSTFLKSRPEIWNQIKVLRRSGGNRLFVFAPVNDLSIISRSSEMDDKLDIHREVDLQGGKVLGDEWAEHVVTHRNGIMLRAKWVLLLKSDLWLTESASSNEGVRGAIGFRQIKGSTIYATGQPTQDAISTILFTVHERWPNIESVIWVCLREEPLVMINGSPYCLRRDSTALRNMRDYSGVSSSRLEMLEQRLKSDVITEIEQFQGRILLHTETADGQVMPVWESADKQDVASLREVMNGAAAASKDVYLNFVRIPVTSESSPDFHDITELLNLCMRSNLSSSAIILNDQLGRGRSSTTAVIVLLIQRWLKEGHRQKLQTPRTPSRSRPPMLRKSTAAAGSTSTSWQIINSCLRVIRNGLDVKQVVDEAIDATATQFNVRKVIEDLYVEAQEATDPDKKRKLTELGLHHLKRYYHLLLFAAYLDDRAPDEEDPYSFESFVKHRPVFKTLERELEAGGLESLAPIEKMEPADGMALPDEVTQVVANRSGAILSAQTILKSDFFSGLQKQSLPERVEGAANYRRLPLICEPHPEENKHVPPHYVYGTGMPSCDGLRHALKKMDAGPDGSRGVVWTSLREEPVLYIHSRPHVLRLVDKPLTNVETTGVTAAVVERMEVAMKQDVLKELRQSEGRLLLHDEVETKTGCYEIIPIWETCQESDIMTPRELYDSVISEGYKVDYMRVAITDEQAPLPVTFQMVLDRVTEGLKQGTDFVFNCQMGRGRTTTGMTIASLIATIASNDSPFDGGFLSDEEEEEDEEAVAEATQYLNGEYKTILQLVTVMSHGKEAKRITDRVINLMEGVQNLRKAIYDFKLQVDAAEPGSAKHKAQTTRAINYLYRYGALVVLANFLLEMKEEGIPLEKTDFPAWLEKHREIRTVLSRSTLE</sequence>
<protein>
    <recommendedName>
        <fullName evidence="3">Inositol hexakisphosphate-domain-containing protein</fullName>
    </recommendedName>
</protein>
<feature type="region of interest" description="Disordered" evidence="1">
    <location>
        <begin position="219"/>
        <end position="244"/>
    </location>
</feature>
<dbReference type="OrthoDB" id="66369at2759"/>
<dbReference type="SUPFAM" id="SSF52799">
    <property type="entry name" value="(Phosphotyrosine protein) phosphatases II"/>
    <property type="match status" value="3"/>
</dbReference>
<feature type="compositionally biased region" description="Low complexity" evidence="1">
    <location>
        <begin position="921"/>
        <end position="940"/>
    </location>
</feature>
<reference evidence="2" key="1">
    <citation type="submission" date="2015-01" db="EMBL/GenBank/DDBJ databases">
        <title>The Genome Sequence of Cryptococcus gattii CA1280.</title>
        <authorList>
            <consortium name="The Broad Institute Genomics Platform"/>
            <person name="Cuomo C."/>
            <person name="Litvintseva A."/>
            <person name="Chen Y."/>
            <person name="Heitman J."/>
            <person name="Sun S."/>
            <person name="Springer D."/>
            <person name="Dromer F."/>
            <person name="Young S."/>
            <person name="Zeng Q."/>
            <person name="Gargeya S."/>
            <person name="Abouelleil A."/>
            <person name="Alvarado L."/>
            <person name="Chapman S.B."/>
            <person name="Gainer-Dewar J."/>
            <person name="Goldberg J."/>
            <person name="Griggs A."/>
            <person name="Gujja S."/>
            <person name="Hansen M."/>
            <person name="Howarth C."/>
            <person name="Imamovic A."/>
            <person name="Larimer J."/>
            <person name="Murphy C."/>
            <person name="Naylor J."/>
            <person name="Pearson M."/>
            <person name="Priest M."/>
            <person name="Roberts A."/>
            <person name="Saif S."/>
            <person name="Shea T."/>
            <person name="Sykes S."/>
            <person name="Wortman J."/>
            <person name="Nusbaum C."/>
            <person name="Birren B."/>
        </authorList>
    </citation>
    <scope>NUCLEOTIDE SEQUENCE [LARGE SCALE GENOMIC DNA]</scope>
    <source>
        <strain evidence="2">CA1280</strain>
    </source>
</reference>
<dbReference type="InterPro" id="IPR050561">
    <property type="entry name" value="PTP"/>
</dbReference>
<accession>A0A0D0UF70</accession>
<dbReference type="SMART" id="SM01301">
    <property type="entry name" value="PTPlike_phytase"/>
    <property type="match status" value="3"/>
</dbReference>
<dbReference type="PANTHER" id="PTHR23339">
    <property type="entry name" value="TYROSINE SPECIFIC PROTEIN PHOSPHATASE AND DUAL SPECIFICITY PROTEIN PHOSPHATASE"/>
    <property type="match status" value="1"/>
</dbReference>
<dbReference type="HOGENOM" id="CLU_002812_0_0_1"/>
<feature type="region of interest" description="Disordered" evidence="1">
    <location>
        <begin position="916"/>
        <end position="940"/>
    </location>
</feature>
<organism evidence="2">
    <name type="scientific">Cryptococcus bacillisporus CA1280</name>
    <dbReference type="NCBI Taxonomy" id="1296109"/>
    <lineage>
        <taxon>Eukaryota</taxon>
        <taxon>Fungi</taxon>
        <taxon>Dikarya</taxon>
        <taxon>Basidiomycota</taxon>
        <taxon>Agaricomycotina</taxon>
        <taxon>Tremellomycetes</taxon>
        <taxon>Tremellales</taxon>
        <taxon>Cryptococcaceae</taxon>
        <taxon>Cryptococcus</taxon>
        <taxon>Cryptococcus gattii species complex</taxon>
    </lineage>
</organism>
<dbReference type="CDD" id="cd14496">
    <property type="entry name" value="PTP_paladin"/>
    <property type="match status" value="1"/>
</dbReference>
<feature type="region of interest" description="Disordered" evidence="1">
    <location>
        <begin position="1"/>
        <end position="85"/>
    </location>
</feature>
<dbReference type="EMBL" id="KN847982">
    <property type="protein sequence ID" value="KIR46958.1"/>
    <property type="molecule type" value="Genomic_DNA"/>
</dbReference>
<evidence type="ECO:0000256" key="1">
    <source>
        <dbReference type="SAM" id="MobiDB-lite"/>
    </source>
</evidence>
<proteinExistence type="predicted"/>
<dbReference type="Pfam" id="PF14566">
    <property type="entry name" value="PTPlike_phytase"/>
    <property type="match status" value="3"/>
</dbReference>
<dbReference type="FunFam" id="3.90.190.10:FF:000117">
    <property type="entry name" value="Unplaced genomic scaffold supercont1.162, whole genome shotgun sequence"/>
    <property type="match status" value="1"/>
</dbReference>
<dbReference type="InterPro" id="IPR029021">
    <property type="entry name" value="Prot-tyrosine_phosphatase-like"/>
</dbReference>
<evidence type="ECO:0008006" key="3">
    <source>
        <dbReference type="Google" id="ProtNLM"/>
    </source>
</evidence>
<dbReference type="FunFam" id="3.90.190.10:FF:000126">
    <property type="entry name" value="Metal ion binding/oxidoreductase"/>
    <property type="match status" value="1"/>
</dbReference>
<feature type="compositionally biased region" description="Polar residues" evidence="1">
    <location>
        <begin position="47"/>
        <end position="58"/>
    </location>
</feature>
<dbReference type="Gene3D" id="3.90.190.10">
    <property type="entry name" value="Protein tyrosine phosphatase superfamily"/>
    <property type="match status" value="3"/>
</dbReference>
<feature type="compositionally biased region" description="Polar residues" evidence="1">
    <location>
        <begin position="65"/>
        <end position="85"/>
    </location>
</feature>
<dbReference type="FunFam" id="3.90.190.10:FF:000127">
    <property type="entry name" value="Chromosome 21, whole genome shotgun sequence"/>
    <property type="match status" value="1"/>
</dbReference>
<name>A0A0D0UF70_CRYGA</name>
<gene>
    <name evidence="2" type="ORF">I312_03853</name>
</gene>